<evidence type="ECO:0000313" key="1">
    <source>
        <dbReference type="EMBL" id="USJ32264.1"/>
    </source>
</evidence>
<protein>
    <recommendedName>
        <fullName evidence="3">Lipoprotein</fullName>
    </recommendedName>
</protein>
<proteinExistence type="predicted"/>
<organism evidence="1 2">
    <name type="scientific">Dyadobacter chenhuakuii</name>
    <dbReference type="NCBI Taxonomy" id="2909339"/>
    <lineage>
        <taxon>Bacteria</taxon>
        <taxon>Pseudomonadati</taxon>
        <taxon>Bacteroidota</taxon>
        <taxon>Cytophagia</taxon>
        <taxon>Cytophagales</taxon>
        <taxon>Spirosomataceae</taxon>
        <taxon>Dyadobacter</taxon>
    </lineage>
</organism>
<sequence length="126" mass="14146">MKHTLFLFLIAASLMGCEKLGLKDEESTHQVSNVKKDEDFVIENKKQPAFVYFTIEGQLSHDAKLVWSDRAPGADSVFINPNEISLPKGKVNIADVRGDYYGKKLYVRYVPLNDSTSGALQIKIKI</sequence>
<keyword evidence="2" id="KW-1185">Reference proteome</keyword>
<accession>A0ABY4XP79</accession>
<dbReference type="Proteomes" id="UP001055420">
    <property type="component" value="Chromosome"/>
</dbReference>
<gene>
    <name evidence="1" type="ORF">NFI80_05870</name>
</gene>
<dbReference type="RefSeq" id="WP_235164562.1">
    <property type="nucleotide sequence ID" value="NZ_CP098805.1"/>
</dbReference>
<dbReference type="EMBL" id="CP098805">
    <property type="protein sequence ID" value="USJ32264.1"/>
    <property type="molecule type" value="Genomic_DNA"/>
</dbReference>
<evidence type="ECO:0008006" key="3">
    <source>
        <dbReference type="Google" id="ProtNLM"/>
    </source>
</evidence>
<reference evidence="1" key="1">
    <citation type="submission" date="2022-06" db="EMBL/GenBank/DDBJ databases">
        <title>Novel species in genus Dyadobacter.</title>
        <authorList>
            <person name="Ma C."/>
        </authorList>
    </citation>
    <scope>NUCLEOTIDE SEQUENCE</scope>
    <source>
        <strain evidence="1">CY22</strain>
    </source>
</reference>
<evidence type="ECO:0000313" key="2">
    <source>
        <dbReference type="Proteomes" id="UP001055420"/>
    </source>
</evidence>
<dbReference type="PROSITE" id="PS51257">
    <property type="entry name" value="PROKAR_LIPOPROTEIN"/>
    <property type="match status" value="1"/>
</dbReference>
<name>A0ABY4XP79_9BACT</name>